<evidence type="ECO:0000313" key="8">
    <source>
        <dbReference type="Proteomes" id="UP000887564"/>
    </source>
</evidence>
<evidence type="ECO:0000256" key="6">
    <source>
        <dbReference type="ARBA" id="ARBA00023157"/>
    </source>
</evidence>
<name>A0A914S2R4_PAREQ</name>
<dbReference type="InterPro" id="IPR036880">
    <property type="entry name" value="Kunitz_BPTI_sf"/>
</dbReference>
<organism evidence="8 9">
    <name type="scientific">Parascaris equorum</name>
    <name type="common">Equine roundworm</name>
    <dbReference type="NCBI Taxonomy" id="6256"/>
    <lineage>
        <taxon>Eukaryota</taxon>
        <taxon>Metazoa</taxon>
        <taxon>Ecdysozoa</taxon>
        <taxon>Nematoda</taxon>
        <taxon>Chromadorea</taxon>
        <taxon>Rhabditida</taxon>
        <taxon>Spirurina</taxon>
        <taxon>Ascaridomorpha</taxon>
        <taxon>Ascaridoidea</taxon>
        <taxon>Ascarididae</taxon>
        <taxon>Parascaris</taxon>
    </lineage>
</organism>
<dbReference type="SUPFAM" id="SSF57362">
    <property type="entry name" value="BPTI-like"/>
    <property type="match status" value="1"/>
</dbReference>
<dbReference type="PRINTS" id="PR00759">
    <property type="entry name" value="BASICPTASE"/>
</dbReference>
<evidence type="ECO:0000256" key="1">
    <source>
        <dbReference type="ARBA" id="ARBA00004613"/>
    </source>
</evidence>
<dbReference type="AlphaFoldDB" id="A0A914S2R4"/>
<dbReference type="InterPro" id="IPR020901">
    <property type="entry name" value="Prtase_inh_Kunz-CS"/>
</dbReference>
<keyword evidence="5" id="KW-0722">Serine protease inhibitor</keyword>
<dbReference type="CDD" id="cd00109">
    <property type="entry name" value="Kunitz-type"/>
    <property type="match status" value="1"/>
</dbReference>
<feature type="domain" description="BPTI/Kunitz inhibitor" evidence="7">
    <location>
        <begin position="18"/>
        <end position="68"/>
    </location>
</feature>
<proteinExistence type="predicted"/>
<comment type="subcellular location">
    <subcellularLocation>
        <location evidence="1">Secreted</location>
    </subcellularLocation>
</comment>
<dbReference type="PANTHER" id="PTHR10083:SF217">
    <property type="entry name" value="BOOPHILIN-H2"/>
    <property type="match status" value="1"/>
</dbReference>
<sequence length="82" mass="9460">MDHTDGCIMPTRAISEQCAYYPDWGPCNQLRYMWFYNMTRGSCDQFLWGGCEGNTNRFSTFELCQVTCEVPGVGKYHVIVND</sequence>
<dbReference type="Proteomes" id="UP000887564">
    <property type="component" value="Unplaced"/>
</dbReference>
<protein>
    <submittedName>
        <fullName evidence="9">BPTI/Kunitz inhibitor domain-containing protein</fullName>
    </submittedName>
</protein>
<evidence type="ECO:0000256" key="2">
    <source>
        <dbReference type="ARBA" id="ARBA00022525"/>
    </source>
</evidence>
<dbReference type="InterPro" id="IPR002223">
    <property type="entry name" value="Kunitz_BPTI"/>
</dbReference>
<dbReference type="Gene3D" id="4.10.410.10">
    <property type="entry name" value="Pancreatic trypsin inhibitor Kunitz domain"/>
    <property type="match status" value="1"/>
</dbReference>
<dbReference type="PROSITE" id="PS00280">
    <property type="entry name" value="BPTI_KUNITZ_1"/>
    <property type="match status" value="1"/>
</dbReference>
<keyword evidence="8" id="KW-1185">Reference proteome</keyword>
<dbReference type="Pfam" id="PF00014">
    <property type="entry name" value="Kunitz_BPTI"/>
    <property type="match status" value="1"/>
</dbReference>
<evidence type="ECO:0000259" key="7">
    <source>
        <dbReference type="PROSITE" id="PS50279"/>
    </source>
</evidence>
<dbReference type="WBParaSite" id="PEQ_0001143901-mRNA-1">
    <property type="protein sequence ID" value="PEQ_0001143901-mRNA-1"/>
    <property type="gene ID" value="PEQ_0001143901"/>
</dbReference>
<dbReference type="PROSITE" id="PS50279">
    <property type="entry name" value="BPTI_KUNITZ_2"/>
    <property type="match status" value="1"/>
</dbReference>
<keyword evidence="6" id="KW-1015">Disulfide bond</keyword>
<evidence type="ECO:0000256" key="3">
    <source>
        <dbReference type="ARBA" id="ARBA00022656"/>
    </source>
</evidence>
<dbReference type="InterPro" id="IPR050098">
    <property type="entry name" value="TFPI/VKTCI-like"/>
</dbReference>
<evidence type="ECO:0000313" key="9">
    <source>
        <dbReference type="WBParaSite" id="PEQ_0001143901-mRNA-1"/>
    </source>
</evidence>
<dbReference type="FunFam" id="4.10.410.10:FF:000026">
    <property type="entry name" value="Serine protease inhibitor, putative"/>
    <property type="match status" value="1"/>
</dbReference>
<reference evidence="9" key="1">
    <citation type="submission" date="2022-11" db="UniProtKB">
        <authorList>
            <consortium name="WormBaseParasite"/>
        </authorList>
    </citation>
    <scope>IDENTIFICATION</scope>
</reference>
<keyword evidence="2" id="KW-0964">Secreted</keyword>
<accession>A0A914S2R4</accession>
<keyword evidence="4" id="KW-0646">Protease inhibitor</keyword>
<keyword evidence="3" id="KW-0800">Toxin</keyword>
<evidence type="ECO:0000256" key="4">
    <source>
        <dbReference type="ARBA" id="ARBA00022690"/>
    </source>
</evidence>
<evidence type="ECO:0000256" key="5">
    <source>
        <dbReference type="ARBA" id="ARBA00022900"/>
    </source>
</evidence>
<dbReference type="GO" id="GO:0004867">
    <property type="term" value="F:serine-type endopeptidase inhibitor activity"/>
    <property type="evidence" value="ECO:0007669"/>
    <property type="project" value="UniProtKB-KW"/>
</dbReference>
<dbReference type="GO" id="GO:0005615">
    <property type="term" value="C:extracellular space"/>
    <property type="evidence" value="ECO:0007669"/>
    <property type="project" value="TreeGrafter"/>
</dbReference>
<dbReference type="SMART" id="SM00131">
    <property type="entry name" value="KU"/>
    <property type="match status" value="1"/>
</dbReference>
<dbReference type="PANTHER" id="PTHR10083">
    <property type="entry name" value="KUNITZ-TYPE PROTEASE INHIBITOR-RELATED"/>
    <property type="match status" value="1"/>
</dbReference>